<dbReference type="Pfam" id="PF14291">
    <property type="entry name" value="DUF4371"/>
    <property type="match status" value="1"/>
</dbReference>
<dbReference type="InterPro" id="IPR012337">
    <property type="entry name" value="RNaseH-like_sf"/>
</dbReference>
<evidence type="ECO:0000313" key="3">
    <source>
        <dbReference type="Proteomes" id="UP001219518"/>
    </source>
</evidence>
<dbReference type="PANTHER" id="PTHR37162:SF1">
    <property type="entry name" value="BED-TYPE DOMAIN-CONTAINING PROTEIN"/>
    <property type="match status" value="1"/>
</dbReference>
<accession>A0AAE1HYQ9</accession>
<dbReference type="Proteomes" id="UP001219518">
    <property type="component" value="Unassembled WGS sequence"/>
</dbReference>
<gene>
    <name evidence="2" type="ORF">KUF71_019497</name>
</gene>
<organism evidence="2 3">
    <name type="scientific">Frankliniella fusca</name>
    <dbReference type="NCBI Taxonomy" id="407009"/>
    <lineage>
        <taxon>Eukaryota</taxon>
        <taxon>Metazoa</taxon>
        <taxon>Ecdysozoa</taxon>
        <taxon>Arthropoda</taxon>
        <taxon>Hexapoda</taxon>
        <taxon>Insecta</taxon>
        <taxon>Pterygota</taxon>
        <taxon>Neoptera</taxon>
        <taxon>Paraneoptera</taxon>
        <taxon>Thysanoptera</taxon>
        <taxon>Terebrantia</taxon>
        <taxon>Thripoidea</taxon>
        <taxon>Thripidae</taxon>
        <taxon>Frankliniella</taxon>
    </lineage>
</organism>
<comment type="caution">
    <text evidence="2">The sequence shown here is derived from an EMBL/GenBank/DDBJ whole genome shotgun (WGS) entry which is preliminary data.</text>
</comment>
<dbReference type="SUPFAM" id="SSF53098">
    <property type="entry name" value="Ribonuclease H-like"/>
    <property type="match status" value="1"/>
</dbReference>
<dbReference type="EMBL" id="JAHWGI010001402">
    <property type="protein sequence ID" value="KAK3929666.1"/>
    <property type="molecule type" value="Genomic_DNA"/>
</dbReference>
<dbReference type="PANTHER" id="PTHR37162">
    <property type="entry name" value="HAT FAMILY DIMERISATION DOMAINCONTAINING PROTEIN-RELATED"/>
    <property type="match status" value="1"/>
</dbReference>
<proteinExistence type="predicted"/>
<reference evidence="2" key="1">
    <citation type="submission" date="2021-07" db="EMBL/GenBank/DDBJ databases">
        <authorList>
            <person name="Catto M.A."/>
            <person name="Jacobson A."/>
            <person name="Kennedy G."/>
            <person name="Labadie P."/>
            <person name="Hunt B.G."/>
            <person name="Srinivasan R."/>
        </authorList>
    </citation>
    <scope>NUCLEOTIDE SEQUENCE</scope>
    <source>
        <strain evidence="2">PL_HMW_Pooled</strain>
        <tissue evidence="2">Head</tissue>
    </source>
</reference>
<dbReference type="InterPro" id="IPR025398">
    <property type="entry name" value="DUF4371"/>
</dbReference>
<evidence type="ECO:0000313" key="2">
    <source>
        <dbReference type="EMBL" id="KAK3929666.1"/>
    </source>
</evidence>
<reference evidence="2" key="2">
    <citation type="journal article" date="2023" name="BMC Genomics">
        <title>Pest status, molecular evolution, and epigenetic factors derived from the genome assembly of Frankliniella fusca, a thysanopteran phytovirus vector.</title>
        <authorList>
            <person name="Catto M.A."/>
            <person name="Labadie P.E."/>
            <person name="Jacobson A.L."/>
            <person name="Kennedy G.G."/>
            <person name="Srinivasan R."/>
            <person name="Hunt B.G."/>
        </authorList>
    </citation>
    <scope>NUCLEOTIDE SEQUENCE</scope>
    <source>
        <strain evidence="2">PL_HMW_Pooled</strain>
    </source>
</reference>
<sequence length="517" mass="57913">MNPVESTSRSSLGKHLSKSLSTSYLGLKGWLKQNPKGNIDNKWARCEVCDVPLRAHHADLVKHAGKDKHVANFEKYNVMKQRHLDDIGIQIAGNERKITDLKLAVYIACYSTINSTDHMCAVLRAVGKGSKLEQLQLHRTKCTKLISNVIAPAMLNYVVRDIVESLGESPFSLIIDESTDISVVKFMALVKDGIMKTEFLGLVEVYRATAVALHAALKEYLNTIGLDFKNIIGLGMDGASNLSGRNNSVFTLFKSEIPNIILVRCVCHSLHLAASKAAAHMPADLELLVRETRNWFARSPLKKLMYKDLFAAINDGKLPQPLVQLVKTRWLAWGKAIQVILNQWLELEQHFIYQVALESRDPAGKCVLARRLKDCFSEGNHLLLLFLNPIADEINKLNLKFQATEAEVTTLFADLTKLVLWLARKDDEQLSDEQQQALLRAIKDPSALLPITMIDFGAKFTIQLGSVTIEGNHLTDIRTRCRVYLATLTMHVLERRGVGQHQRQTKTLTLLRGSGTH</sequence>
<keyword evidence="3" id="KW-1185">Reference proteome</keyword>
<name>A0AAE1HYQ9_9NEOP</name>
<evidence type="ECO:0000259" key="1">
    <source>
        <dbReference type="Pfam" id="PF14291"/>
    </source>
</evidence>
<feature type="domain" description="DUF4371" evidence="1">
    <location>
        <begin position="150"/>
        <end position="247"/>
    </location>
</feature>
<protein>
    <submittedName>
        <fullName evidence="2">Zinc finger MYM-type protein 1</fullName>
    </submittedName>
</protein>
<dbReference type="AlphaFoldDB" id="A0AAE1HYQ9"/>